<feature type="compositionally biased region" description="Basic residues" evidence="1">
    <location>
        <begin position="114"/>
        <end position="124"/>
    </location>
</feature>
<evidence type="ECO:0000256" key="1">
    <source>
        <dbReference type="SAM" id="MobiDB-lite"/>
    </source>
</evidence>
<feature type="compositionally biased region" description="Basic and acidic residues" evidence="1">
    <location>
        <begin position="75"/>
        <end position="85"/>
    </location>
</feature>
<dbReference type="SUPFAM" id="SSF109604">
    <property type="entry name" value="HD-domain/PDEase-like"/>
    <property type="match status" value="1"/>
</dbReference>
<evidence type="ECO:0000259" key="2">
    <source>
        <dbReference type="PROSITE" id="PS51832"/>
    </source>
</evidence>
<proteinExistence type="predicted"/>
<dbReference type="PROSITE" id="PS51832">
    <property type="entry name" value="HD_GYP"/>
    <property type="match status" value="1"/>
</dbReference>
<feature type="region of interest" description="Disordered" evidence="1">
    <location>
        <begin position="45"/>
        <end position="170"/>
    </location>
</feature>
<keyword evidence="4" id="KW-1185">Reference proteome</keyword>
<gene>
    <name evidence="3" type="ORF">CKO13_04395</name>
</gene>
<evidence type="ECO:0000313" key="3">
    <source>
        <dbReference type="EMBL" id="MBK1726277.1"/>
    </source>
</evidence>
<name>A0ABS1E5A1_9GAMM</name>
<feature type="region of interest" description="Disordered" evidence="1">
    <location>
        <begin position="268"/>
        <end position="291"/>
    </location>
</feature>
<dbReference type="PANTHER" id="PTHR43155">
    <property type="entry name" value="CYCLIC DI-GMP PHOSPHODIESTERASE PA4108-RELATED"/>
    <property type="match status" value="1"/>
</dbReference>
<reference evidence="3 4" key="1">
    <citation type="journal article" date="2020" name="Microorganisms">
        <title>Osmotic Adaptation and Compatible Solute Biosynthesis of Phototrophic Bacteria as Revealed from Genome Analyses.</title>
        <authorList>
            <person name="Imhoff J.F."/>
            <person name="Rahn T."/>
            <person name="Kunzel S."/>
            <person name="Keller A."/>
            <person name="Neulinger S.C."/>
        </authorList>
    </citation>
    <scope>NUCLEOTIDE SEQUENCE [LARGE SCALE GENOMIC DNA]</scope>
    <source>
        <strain evidence="3 4">DSM 15116</strain>
    </source>
</reference>
<dbReference type="CDD" id="cd00077">
    <property type="entry name" value="HDc"/>
    <property type="match status" value="1"/>
</dbReference>
<organism evidence="3 4">
    <name type="scientific">Halorhodospira neutriphila</name>
    <dbReference type="NCBI Taxonomy" id="168379"/>
    <lineage>
        <taxon>Bacteria</taxon>
        <taxon>Pseudomonadati</taxon>
        <taxon>Pseudomonadota</taxon>
        <taxon>Gammaproteobacteria</taxon>
        <taxon>Chromatiales</taxon>
        <taxon>Ectothiorhodospiraceae</taxon>
        <taxon>Halorhodospira</taxon>
    </lineage>
</organism>
<dbReference type="Pfam" id="PF13487">
    <property type="entry name" value="HD_5"/>
    <property type="match status" value="1"/>
</dbReference>
<protein>
    <recommendedName>
        <fullName evidence="2">HD-GYP domain-containing protein</fullName>
    </recommendedName>
</protein>
<feature type="domain" description="HD-GYP" evidence="2">
    <location>
        <begin position="334"/>
        <end position="530"/>
    </location>
</feature>
<dbReference type="Gene3D" id="1.10.3210.10">
    <property type="entry name" value="Hypothetical protein af1432"/>
    <property type="match status" value="1"/>
</dbReference>
<dbReference type="Proteomes" id="UP000738126">
    <property type="component" value="Unassembled WGS sequence"/>
</dbReference>
<evidence type="ECO:0000313" key="4">
    <source>
        <dbReference type="Proteomes" id="UP000738126"/>
    </source>
</evidence>
<accession>A0ABS1E5A1</accession>
<dbReference type="InterPro" id="IPR003607">
    <property type="entry name" value="HD/PDEase_dom"/>
</dbReference>
<dbReference type="InterPro" id="IPR037522">
    <property type="entry name" value="HD_GYP_dom"/>
</dbReference>
<dbReference type="EMBL" id="NRSH01000032">
    <property type="protein sequence ID" value="MBK1726277.1"/>
    <property type="molecule type" value="Genomic_DNA"/>
</dbReference>
<comment type="caution">
    <text evidence="3">The sequence shown here is derived from an EMBL/GenBank/DDBJ whole genome shotgun (WGS) entry which is preliminary data.</text>
</comment>
<feature type="region of interest" description="Disordered" evidence="1">
    <location>
        <begin position="1"/>
        <end position="21"/>
    </location>
</feature>
<feature type="compositionally biased region" description="Basic and acidic residues" evidence="1">
    <location>
        <begin position="132"/>
        <end position="163"/>
    </location>
</feature>
<sequence>MEDRRRPPAVQAEGIADDQRPRGQLRLELGLEALERLGVEVADDDAGLSVGGPQQVPAVEAQVGRRLDQPAQLREGPRQRRELVADHPAPGAAAGQGEGEGAPPRARLDDRALRRLRQGRKHRLAAQARARQRGDPRDGGIGRDGGDDYEDQRHEQQLREHRGSRPQSAERGIVQVAGGLFALGRARRRGSRASAAGSCYHCACLGGVEGAMNRTAASAKRTRVQPTDLAVGRPLPYDIEDAYGHLLLRQGHPIRSEEQRRRLLQIGRTPYYATPDKRGSGGVQRRRETDPLSANPFDEIYRISFALQETFKWLGQRSGRFLSRLDTLTSRIGDLVERDPDASIGAAHLDEDFPYTVRHPIRQAILCDTVATQLGIPATERRSTVCAALTANVGMLELQRELERQVEPLSDEQLHAVRRHPTESARMLAAEGITDGTWLRIVAEHQERLDGSGYPEGLQGGQICRGARLLMIADTYMAMISTRSYRPATAVRETLLELLNQSGTVYDREMLSGFINTIGIYPPGSFVSLSNGERGVVVHRGERGEQPLVAAIVKANGQPTARPLHRDTSHGEAPDVVALEPTLTVAKRFNLGSLWGYGT</sequence>
<feature type="compositionally biased region" description="Basic and acidic residues" evidence="1">
    <location>
        <begin position="275"/>
        <end position="290"/>
    </location>
</feature>
<dbReference type="PANTHER" id="PTHR43155:SF2">
    <property type="entry name" value="CYCLIC DI-GMP PHOSPHODIESTERASE PA4108"/>
    <property type="match status" value="1"/>
</dbReference>